<dbReference type="GO" id="GO:0005737">
    <property type="term" value="C:cytoplasm"/>
    <property type="evidence" value="ECO:0007669"/>
    <property type="project" value="TreeGrafter"/>
</dbReference>
<dbReference type="PROSITE" id="PS50006">
    <property type="entry name" value="FHA_DOMAIN"/>
    <property type="match status" value="1"/>
</dbReference>
<dbReference type="SUPFAM" id="SSF49879">
    <property type="entry name" value="SMAD/FHA domain"/>
    <property type="match status" value="1"/>
</dbReference>
<feature type="region of interest" description="Disordered" evidence="2">
    <location>
        <begin position="155"/>
        <end position="220"/>
    </location>
</feature>
<proteinExistence type="predicted"/>
<feature type="compositionally biased region" description="Acidic residues" evidence="2">
    <location>
        <begin position="392"/>
        <end position="406"/>
    </location>
</feature>
<organism evidence="4 5">
    <name type="scientific">Asterophora parasitica</name>
    <dbReference type="NCBI Taxonomy" id="117018"/>
    <lineage>
        <taxon>Eukaryota</taxon>
        <taxon>Fungi</taxon>
        <taxon>Dikarya</taxon>
        <taxon>Basidiomycota</taxon>
        <taxon>Agaricomycotina</taxon>
        <taxon>Agaricomycetes</taxon>
        <taxon>Agaricomycetidae</taxon>
        <taxon>Agaricales</taxon>
        <taxon>Tricholomatineae</taxon>
        <taxon>Lyophyllaceae</taxon>
        <taxon>Asterophora</taxon>
    </lineage>
</organism>
<evidence type="ECO:0000256" key="1">
    <source>
        <dbReference type="SAM" id="Coils"/>
    </source>
</evidence>
<feature type="compositionally biased region" description="Basic and acidic residues" evidence="2">
    <location>
        <begin position="372"/>
        <end position="391"/>
    </location>
</feature>
<feature type="compositionally biased region" description="Low complexity" evidence="2">
    <location>
        <begin position="187"/>
        <end position="201"/>
    </location>
</feature>
<feature type="compositionally biased region" description="Pro residues" evidence="2">
    <location>
        <begin position="604"/>
        <end position="619"/>
    </location>
</feature>
<dbReference type="AlphaFoldDB" id="A0A9P7KDQ1"/>
<evidence type="ECO:0000259" key="3">
    <source>
        <dbReference type="PROSITE" id="PS50006"/>
    </source>
</evidence>
<dbReference type="InterPro" id="IPR000253">
    <property type="entry name" value="FHA_dom"/>
</dbReference>
<feature type="compositionally biased region" description="Acidic residues" evidence="2">
    <location>
        <begin position="421"/>
        <end position="430"/>
    </location>
</feature>
<feature type="region of interest" description="Disordered" evidence="2">
    <location>
        <begin position="591"/>
        <end position="628"/>
    </location>
</feature>
<dbReference type="PANTHER" id="PTHR15715">
    <property type="entry name" value="CENTROSOMAL PROTEIN OF 170 KDA"/>
    <property type="match status" value="1"/>
</dbReference>
<feature type="compositionally biased region" description="Polar residues" evidence="2">
    <location>
        <begin position="771"/>
        <end position="781"/>
    </location>
</feature>
<feature type="compositionally biased region" description="Basic and acidic residues" evidence="2">
    <location>
        <begin position="470"/>
        <end position="484"/>
    </location>
</feature>
<comment type="caution">
    <text evidence="4">The sequence shown here is derived from an EMBL/GenBank/DDBJ whole genome shotgun (WGS) entry which is preliminary data.</text>
</comment>
<feature type="compositionally biased region" description="Low complexity" evidence="2">
    <location>
        <begin position="155"/>
        <end position="175"/>
    </location>
</feature>
<dbReference type="Pfam" id="PF00498">
    <property type="entry name" value="FHA"/>
    <property type="match status" value="1"/>
</dbReference>
<dbReference type="OrthoDB" id="687730at2759"/>
<feature type="compositionally biased region" description="Basic residues" evidence="2">
    <location>
        <begin position="737"/>
        <end position="753"/>
    </location>
</feature>
<feature type="coiled-coil region" evidence="1">
    <location>
        <begin position="564"/>
        <end position="591"/>
    </location>
</feature>
<feature type="compositionally biased region" description="Low complexity" evidence="2">
    <location>
        <begin position="276"/>
        <end position="287"/>
    </location>
</feature>
<feature type="compositionally biased region" description="Acidic residues" evidence="2">
    <location>
        <begin position="460"/>
        <end position="469"/>
    </location>
</feature>
<dbReference type="EMBL" id="JABCKV010000016">
    <property type="protein sequence ID" value="KAG5646783.1"/>
    <property type="molecule type" value="Genomic_DNA"/>
</dbReference>
<feature type="region of interest" description="Disordered" evidence="2">
    <location>
        <begin position="372"/>
        <end position="504"/>
    </location>
</feature>
<dbReference type="PANTHER" id="PTHR15715:SF37">
    <property type="entry name" value="LD47843P"/>
    <property type="match status" value="1"/>
</dbReference>
<feature type="compositionally biased region" description="Basic and acidic residues" evidence="2">
    <location>
        <begin position="433"/>
        <end position="459"/>
    </location>
</feature>
<reference evidence="4" key="2">
    <citation type="submission" date="2021-10" db="EMBL/GenBank/DDBJ databases">
        <title>Phylogenomics reveals ancestral predisposition of the termite-cultivated fungus Termitomyces towards a domesticated lifestyle.</title>
        <authorList>
            <person name="Auxier B."/>
            <person name="Grum-Grzhimaylo A."/>
            <person name="Cardenas M.E."/>
            <person name="Lodge J.D."/>
            <person name="Laessoe T."/>
            <person name="Pedersen O."/>
            <person name="Smith M.E."/>
            <person name="Kuyper T.W."/>
            <person name="Franco-Molano E.A."/>
            <person name="Baroni T.J."/>
            <person name="Aanen D.K."/>
        </authorList>
    </citation>
    <scope>NUCLEOTIDE SEQUENCE</scope>
    <source>
        <strain evidence="4">AP01</strain>
        <tissue evidence="4">Mycelium</tissue>
    </source>
</reference>
<sequence length="988" mass="108579">MPAPVQPAYPALYLYPLNDSFVPKHISLAGGQRVKIGRQTNAKTAPGERNGYFDSKVLSRQHAEVWEEGGKIFIKDVKSSNGTFINGERLSNEGAESDPFELKSDDIVEFGIDIVGEDNKTIIHHKVAARVVCVFNEQEAQVAARAEQLQQQHLQQYQAAGGSSSLLPQPGPSNGNHNGAGSFNFAPGQQRRPQMPQQQGLAGMGGMGGSMRPPGKSGLTFDHILSRLQGELQKSRETGAELHTLTGAMNEIHDTLGGNLPTNLPAYPSTLPPVRATQAQQPTQPSSQEPPAPASASASPEQAAAAPSAALTSSALVDLQTQLQETQSSLTSHVDKIRALEGVLAEQEAIKREVRTLRDIIETKRREMEIEDERHAREREREQGREPRGGFDEEEDEDAVHDDFDDDARSIATIVPHELERVEEEDEEQLAAEAKEDTGGPDTREDGGHEKGSRQLEHELQDEDLDDDEEGRRRRNDELGRPRTPEPTNLGMRDADPFTSHHRSNLLDRTTKLLAAPRRLSPSSPLSKIAASATSPNYNEEAIEQILKQVGALMTLTTSLEAQHTAAQSTISALESKVQALEATVKATQDAAAASHVQSQTQTSPPPSPTQVQAPPEPSPSTSSAVEERETLTAMVLEWKKSMEGQWSSVREDWNKERERLNQAREQWEGQVRTMDSGLEKLGATAAALKVQQEQIQHQQHQQQLHQANPLNGDASKHIGLVTPPSPRSLSSDSNRPRRRKSGSSRRGRSRQRSRSESCGSREGEIDTDTDVTLASEETSPTKGTAILSAVKALKTARVILEEDDDGEDGEDTVLGVRSRTHNESGAETLSTPESSVYKLPPRSQDASGLDPETSPALTASRDKERVRRPKYLYFWWADFLPAVSDSIWCFRAWCRNSGRVIQGEAANMMPGCGSKHARYDRMSDGTLPKTSAHNINLLRNLCTYIGLSSPLASLSLSYLSQLALRFFMLAFYYSVVRYTYLLPLLLV</sequence>
<evidence type="ECO:0000256" key="2">
    <source>
        <dbReference type="SAM" id="MobiDB-lite"/>
    </source>
</evidence>
<feature type="compositionally biased region" description="Basic and acidic residues" evidence="2">
    <location>
        <begin position="754"/>
        <end position="765"/>
    </location>
</feature>
<feature type="domain" description="FHA" evidence="3">
    <location>
        <begin position="34"/>
        <end position="90"/>
    </location>
</feature>
<evidence type="ECO:0000313" key="5">
    <source>
        <dbReference type="Proteomes" id="UP000775547"/>
    </source>
</evidence>
<dbReference type="SMART" id="SM00240">
    <property type="entry name" value="FHA"/>
    <property type="match status" value="1"/>
</dbReference>
<feature type="compositionally biased region" description="Low complexity" evidence="2">
    <location>
        <begin position="693"/>
        <end position="707"/>
    </location>
</feature>
<dbReference type="Gene3D" id="2.60.200.20">
    <property type="match status" value="1"/>
</dbReference>
<protein>
    <recommendedName>
        <fullName evidence="3">FHA domain-containing protein</fullName>
    </recommendedName>
</protein>
<dbReference type="InterPro" id="IPR008984">
    <property type="entry name" value="SMAD_FHA_dom_sf"/>
</dbReference>
<accession>A0A9P7KDQ1</accession>
<feature type="compositionally biased region" description="Acidic residues" evidence="2">
    <location>
        <begin position="803"/>
        <end position="812"/>
    </location>
</feature>
<feature type="region of interest" description="Disordered" evidence="2">
    <location>
        <begin position="693"/>
        <end position="781"/>
    </location>
</feature>
<keyword evidence="5" id="KW-1185">Reference proteome</keyword>
<keyword evidence="1" id="KW-0175">Coiled coil</keyword>
<evidence type="ECO:0000313" key="4">
    <source>
        <dbReference type="EMBL" id="KAG5646783.1"/>
    </source>
</evidence>
<gene>
    <name evidence="4" type="ORF">DXG03_002160</name>
</gene>
<feature type="compositionally biased region" description="Low complexity" evidence="2">
    <location>
        <begin position="591"/>
        <end position="603"/>
    </location>
</feature>
<dbReference type="InterPro" id="IPR051176">
    <property type="entry name" value="Cent_Immune-Sig_Mod"/>
</dbReference>
<name>A0A9P7KDQ1_9AGAR</name>
<feature type="compositionally biased region" description="Polar residues" evidence="2">
    <location>
        <begin position="824"/>
        <end position="835"/>
    </location>
</feature>
<dbReference type="Proteomes" id="UP000775547">
    <property type="component" value="Unassembled WGS sequence"/>
</dbReference>
<feature type="region of interest" description="Disordered" evidence="2">
    <location>
        <begin position="803"/>
        <end position="862"/>
    </location>
</feature>
<feature type="compositionally biased region" description="Low complexity" evidence="2">
    <location>
        <begin position="294"/>
        <end position="309"/>
    </location>
</feature>
<reference evidence="4" key="1">
    <citation type="submission" date="2020-07" db="EMBL/GenBank/DDBJ databases">
        <authorList>
            <person name="Nieuwenhuis M."/>
            <person name="Van De Peppel L.J.J."/>
        </authorList>
    </citation>
    <scope>NUCLEOTIDE SEQUENCE</scope>
    <source>
        <strain evidence="4">AP01</strain>
        <tissue evidence="4">Mycelium</tissue>
    </source>
</reference>
<feature type="region of interest" description="Disordered" evidence="2">
    <location>
        <begin position="253"/>
        <end position="309"/>
    </location>
</feature>